<protein>
    <submittedName>
        <fullName evidence="2">Prepilin-type N-terminal cleavage/methylation domain-containing protein</fullName>
    </submittedName>
</protein>
<dbReference type="InterPro" id="IPR045584">
    <property type="entry name" value="Pilin-like"/>
</dbReference>
<dbReference type="SUPFAM" id="SSF54523">
    <property type="entry name" value="Pili subunits"/>
    <property type="match status" value="1"/>
</dbReference>
<sequence>MRKEFTMIEIVFVIIILGILASIAIPIFNINREDAQIAKAQVELATIRSVIALKRSDSFLISDESVIDLNDVLKEAEVSTQYNTSSDYLLRWSVNEANLKLDIKNNVTVTFSIDKNGNLYCDPNANDLCKKIEKKL</sequence>
<organism evidence="2 3">
    <name type="scientific">Campylobacter fetus</name>
    <dbReference type="NCBI Taxonomy" id="196"/>
    <lineage>
        <taxon>Bacteria</taxon>
        <taxon>Pseudomonadati</taxon>
        <taxon>Campylobacterota</taxon>
        <taxon>Epsilonproteobacteria</taxon>
        <taxon>Campylobacterales</taxon>
        <taxon>Campylobacteraceae</taxon>
        <taxon>Campylobacter</taxon>
    </lineage>
</organism>
<proteinExistence type="predicted"/>
<dbReference type="RefSeq" id="WP_011731980.1">
    <property type="nucleotide sequence ID" value="NZ_AACCWR020000016.1"/>
</dbReference>
<keyword evidence="3" id="KW-1185">Reference proteome</keyword>
<evidence type="ECO:0000313" key="2">
    <source>
        <dbReference type="EMBL" id="EAI8859793.1"/>
    </source>
</evidence>
<evidence type="ECO:0000256" key="1">
    <source>
        <dbReference type="ARBA" id="ARBA00022481"/>
    </source>
</evidence>
<dbReference type="GO" id="GO:0015627">
    <property type="term" value="C:type II protein secretion system complex"/>
    <property type="evidence" value="ECO:0007669"/>
    <property type="project" value="InterPro"/>
</dbReference>
<dbReference type="InterPro" id="IPR012902">
    <property type="entry name" value="N_methyl_site"/>
</dbReference>
<dbReference type="InterPro" id="IPR000983">
    <property type="entry name" value="Bac_GSPG_pilin"/>
</dbReference>
<dbReference type="GeneID" id="61064701"/>
<dbReference type="NCBIfam" id="TIGR02532">
    <property type="entry name" value="IV_pilin_GFxxxE"/>
    <property type="match status" value="1"/>
</dbReference>
<evidence type="ECO:0000313" key="3">
    <source>
        <dbReference type="Proteomes" id="UP000535509"/>
    </source>
</evidence>
<gene>
    <name evidence="2" type="ORF">CX802_08130</name>
</gene>
<dbReference type="EMBL" id="AABTCC010000029">
    <property type="protein sequence ID" value="EAI8859793.1"/>
    <property type="molecule type" value="Genomic_DNA"/>
</dbReference>
<name>A0A5L8KYZ0_CAMFE</name>
<reference evidence="2 3" key="1">
    <citation type="submission" date="2018-06" db="EMBL/GenBank/DDBJ databases">
        <authorList>
            <consortium name="PulseNet: The National Subtyping Network for Foodborne Disease Surveillance"/>
            <person name="Tarr C.L."/>
            <person name="Trees E."/>
            <person name="Katz L.S."/>
            <person name="Carleton-Romer H.A."/>
            <person name="Stroika S."/>
            <person name="Kucerova Z."/>
            <person name="Roache K.F."/>
            <person name="Sabol A.L."/>
            <person name="Besser J."/>
            <person name="Gerner-Smidt P."/>
        </authorList>
    </citation>
    <scope>NUCLEOTIDE SEQUENCE [LARGE SCALE GENOMIC DNA]</scope>
    <source>
        <strain evidence="2 3">PNUSAC001503</strain>
    </source>
</reference>
<keyword evidence="1" id="KW-0488">Methylation</keyword>
<dbReference type="Proteomes" id="UP000535509">
    <property type="component" value="Unassembled WGS sequence"/>
</dbReference>
<accession>A0A5L8KYZ0</accession>
<dbReference type="PRINTS" id="PR00813">
    <property type="entry name" value="BCTERIALGSPG"/>
</dbReference>
<dbReference type="GO" id="GO:0015628">
    <property type="term" value="P:protein secretion by the type II secretion system"/>
    <property type="evidence" value="ECO:0007669"/>
    <property type="project" value="InterPro"/>
</dbReference>
<comment type="caution">
    <text evidence="2">The sequence shown here is derived from an EMBL/GenBank/DDBJ whole genome shotgun (WGS) entry which is preliminary data.</text>
</comment>
<dbReference type="AlphaFoldDB" id="A0A5L8KYZ0"/>
<dbReference type="Gene3D" id="3.30.700.10">
    <property type="entry name" value="Glycoprotein, Type 4 Pilin"/>
    <property type="match status" value="1"/>
</dbReference>